<evidence type="ECO:0000313" key="2">
    <source>
        <dbReference type="Proteomes" id="UP000201389"/>
    </source>
</evidence>
<evidence type="ECO:0000313" key="1">
    <source>
        <dbReference type="EMBL" id="AGH31510.1"/>
    </source>
</evidence>
<accession>M4QPG9</accession>
<sequence>MGSRVDELEKRLKGMDFQELIKMIDLARYNHERQYEPVAASCMKKARRLMQKHDDFRTTLAENRPKVFATLEVMERIYDVP</sequence>
<dbReference type="EMBL" id="HQ632859">
    <property type="protein sequence ID" value="AGH31510.1"/>
    <property type="molecule type" value="Genomic_DNA"/>
</dbReference>
<dbReference type="GeneID" id="15011543"/>
<dbReference type="KEGG" id="vg:15011543"/>
<proteinExistence type="predicted"/>
<dbReference type="Proteomes" id="UP000201389">
    <property type="component" value="Segment"/>
</dbReference>
<gene>
    <name evidence="1" type="ORF">LOKG_00074</name>
</gene>
<organism evidence="1 2">
    <name type="scientific">Loktanella phage pCB2051-A</name>
    <dbReference type="NCBI Taxonomy" id="754044"/>
    <lineage>
        <taxon>Viruses</taxon>
        <taxon>Duplodnaviria</taxon>
        <taxon>Heunggongvirae</taxon>
        <taxon>Uroviricota</taxon>
        <taxon>Caudoviricetes</taxon>
        <taxon>Casjensviridae</taxon>
        <taxon>Broinstvirus</taxon>
        <taxon>Broinstvirus pCB2051A</taxon>
    </lineage>
</organism>
<name>M4QPG9_9CAUD</name>
<dbReference type="RefSeq" id="YP_007674970.1">
    <property type="nucleotide sequence ID" value="NC_020853.1"/>
</dbReference>
<keyword evidence="2" id="KW-1185">Reference proteome</keyword>
<reference evidence="1 2" key="1">
    <citation type="submission" date="2010-10" db="EMBL/GenBank/DDBJ databases">
        <title>The Genome Sequence of Loktanella phage pCB2051-A.</title>
        <authorList>
            <consortium name="The Broad Institute Genome Sequencing Platform"/>
            <person name="Henn M.R."/>
            <person name="Buchan A."/>
            <person name="Levin J."/>
            <person name="Malboeuf C."/>
            <person name="Casali M."/>
            <person name="Russ C."/>
            <person name="Lennon N."/>
            <person name="Chapman S.B."/>
            <person name="Erlich R."/>
            <person name="Young S.K."/>
            <person name="Yandava C."/>
            <person name="Zeng Q."/>
            <person name="Alvarado L."/>
            <person name="Anderson S."/>
            <person name="Berlin A."/>
            <person name="Chen Z."/>
            <person name="Freedman E."/>
            <person name="Gellesch M."/>
            <person name="Goldberg J."/>
            <person name="Green L."/>
            <person name="Griggs A."/>
            <person name="Gujja S."/>
            <person name="Heilman E.R."/>
            <person name="Heiman D."/>
            <person name="Hollinger A."/>
            <person name="Howarth C."/>
            <person name="Larson L."/>
            <person name="Mehta T."/>
            <person name="Pearson M."/>
            <person name="Roberts A."/>
            <person name="Ryan E."/>
            <person name="Saif S."/>
            <person name="Shea T."/>
            <person name="Shenoy N."/>
            <person name="Sisk P."/>
            <person name="Stolte C."/>
            <person name="Sykes S."/>
            <person name="White J."/>
            <person name="Haas B."/>
            <person name="Nusbaum C."/>
            <person name="Birren B."/>
        </authorList>
    </citation>
    <scope>NUCLEOTIDE SEQUENCE [LARGE SCALE GENOMIC DNA]</scope>
    <source>
        <strain evidence="2">pCB2051-A</strain>
    </source>
</reference>
<protein>
    <submittedName>
        <fullName evidence="1">Uncharacterized protein</fullName>
    </submittedName>
</protein>